<sequence>MSRRGFYEEDKRWFSRKEIIRLSKAQEEIQWLINREYKILPVVTFVGDRYQFSLRQRDALKRSTCTEEKKQNRISKAIKIESIKDGSIYIDGFNLIITLEVALSGGTLIYCNDNNIRDLAGLRGTYKIIDKTEEALRIIGEFLNSHEAKEVKFYLDSPVSNSGKLKSKILEYSSMYNFKTEVELVNNADVVLERLGRVVSSDSAIIDNCISYFNLNKSIINEYIKEARIINLSGNINQ</sequence>
<protein>
    <submittedName>
        <fullName evidence="3">DUF434 domain-containing protein</fullName>
    </submittedName>
</protein>
<reference evidence="3 4" key="1">
    <citation type="journal article" date="2017" name="Genome Announc.">
        <title>Draft Genome Sequence of Romboutsia weinsteinii sp. nov. Strain CCRI-19649(T) Isolated from Surface Water.</title>
        <authorList>
            <person name="Maheux A.F."/>
            <person name="Boudreau D.K."/>
            <person name="Berube E."/>
            <person name="Boissinot M."/>
            <person name="Cantin P."/>
            <person name="Raymond F."/>
            <person name="Corbeil J."/>
            <person name="Omar R.F."/>
            <person name="Bergeron M.G."/>
        </authorList>
    </citation>
    <scope>NUCLEOTIDE SEQUENCE [LARGE SCALE GENOMIC DNA]</scope>
    <source>
        <strain evidence="3 4">CCRI-19649</strain>
    </source>
</reference>
<dbReference type="Pfam" id="PF04256">
    <property type="entry name" value="DUF434"/>
    <property type="match status" value="1"/>
</dbReference>
<dbReference type="Pfam" id="PF18481">
    <property type="entry name" value="DUF5616"/>
    <property type="match status" value="1"/>
</dbReference>
<proteinExistence type="predicted"/>
<dbReference type="PANTHER" id="PTHR42252">
    <property type="entry name" value="DUF5616 DOMAIN-CONTAINING PROTEIN"/>
    <property type="match status" value="1"/>
</dbReference>
<evidence type="ECO:0000259" key="2">
    <source>
        <dbReference type="Pfam" id="PF18481"/>
    </source>
</evidence>
<feature type="domain" description="DUF434" evidence="1">
    <location>
        <begin position="21"/>
        <end position="76"/>
    </location>
</feature>
<dbReference type="EMBL" id="NOJY02000010">
    <property type="protein sequence ID" value="RDY27939.1"/>
    <property type="molecule type" value="Genomic_DNA"/>
</dbReference>
<dbReference type="OrthoDB" id="5372493at2"/>
<dbReference type="InterPro" id="IPR007368">
    <property type="entry name" value="DUF434"/>
</dbReference>
<keyword evidence="4" id="KW-1185">Reference proteome</keyword>
<gene>
    <name evidence="3" type="ORF">CHL78_007770</name>
</gene>
<evidence type="ECO:0000259" key="1">
    <source>
        <dbReference type="Pfam" id="PF04256"/>
    </source>
</evidence>
<organism evidence="3 4">
    <name type="scientific">Romboutsia weinsteinii</name>
    <dbReference type="NCBI Taxonomy" id="2020949"/>
    <lineage>
        <taxon>Bacteria</taxon>
        <taxon>Bacillati</taxon>
        <taxon>Bacillota</taxon>
        <taxon>Clostridia</taxon>
        <taxon>Peptostreptococcales</taxon>
        <taxon>Peptostreptococcaceae</taxon>
        <taxon>Romboutsia</taxon>
    </lineage>
</organism>
<feature type="domain" description="DUF5616" evidence="2">
    <location>
        <begin position="81"/>
        <end position="217"/>
    </location>
</feature>
<dbReference type="AlphaFoldDB" id="A0A371J599"/>
<accession>A0A371J599</accession>
<dbReference type="PANTHER" id="PTHR42252:SF1">
    <property type="entry name" value="DUF434 DOMAIN-CONTAINING PROTEIN"/>
    <property type="match status" value="1"/>
</dbReference>
<comment type="caution">
    <text evidence="3">The sequence shown here is derived from an EMBL/GenBank/DDBJ whole genome shotgun (WGS) entry which is preliminary data.</text>
</comment>
<name>A0A371J599_9FIRM</name>
<evidence type="ECO:0000313" key="3">
    <source>
        <dbReference type="EMBL" id="RDY27939.1"/>
    </source>
</evidence>
<evidence type="ECO:0000313" key="4">
    <source>
        <dbReference type="Proteomes" id="UP000215694"/>
    </source>
</evidence>
<dbReference type="Proteomes" id="UP000215694">
    <property type="component" value="Unassembled WGS sequence"/>
</dbReference>
<dbReference type="InterPro" id="IPR041652">
    <property type="entry name" value="DUF5616"/>
</dbReference>